<protein>
    <recommendedName>
        <fullName evidence="1">Tetrapyrrole biosynthesis uroporphyrinogen III synthase domain-containing protein</fullName>
    </recommendedName>
</protein>
<dbReference type="GO" id="GO:0006780">
    <property type="term" value="P:uroporphyrinogen III biosynthetic process"/>
    <property type="evidence" value="ECO:0007669"/>
    <property type="project" value="InterPro"/>
</dbReference>
<dbReference type="STRING" id="331648.BST97_11400"/>
<dbReference type="RefSeq" id="WP_085767348.1">
    <property type="nucleotide sequence ID" value="NZ_CP019344.1"/>
</dbReference>
<sequence>MPTILSTKKLTEAQKELVLNSGVGLVHFDILKITTQVLDQNLTGDAIIITSKNAIPALHEIEKKKPVFVVGTVTASLLNEFDIKHVANNARDLAEHIINHHSELRFDYLCGDHRRDELPDLLRSKNIELKEQVAYRSAAVSKSFDRTFAAVLCYSPRGVLAFAKANSSKNNLEPSTIAVCIGNTTAATAQDYFKNVIVAKKATVENVLVTAINALKNDQERPVS</sequence>
<dbReference type="CDD" id="cd06578">
    <property type="entry name" value="HemD"/>
    <property type="match status" value="1"/>
</dbReference>
<dbReference type="Pfam" id="PF02602">
    <property type="entry name" value="HEM4"/>
    <property type="match status" value="1"/>
</dbReference>
<dbReference type="InterPro" id="IPR036108">
    <property type="entry name" value="4pyrrol_syn_uPrphyn_synt_sf"/>
</dbReference>
<dbReference type="EMBL" id="CP019344">
    <property type="protein sequence ID" value="ARN78542.1"/>
    <property type="molecule type" value="Genomic_DNA"/>
</dbReference>
<evidence type="ECO:0000259" key="1">
    <source>
        <dbReference type="Pfam" id="PF02602"/>
    </source>
</evidence>
<dbReference type="GO" id="GO:0005829">
    <property type="term" value="C:cytosol"/>
    <property type="evidence" value="ECO:0007669"/>
    <property type="project" value="TreeGrafter"/>
</dbReference>
<dbReference type="OrthoDB" id="1523900at2"/>
<accession>A0A1W6MLU0</accession>
<dbReference type="Gene3D" id="3.40.50.10090">
    <property type="match status" value="2"/>
</dbReference>
<dbReference type="InterPro" id="IPR003754">
    <property type="entry name" value="4pyrrol_synth_uPrphyn_synth"/>
</dbReference>
<evidence type="ECO:0000313" key="3">
    <source>
        <dbReference type="Proteomes" id="UP000193431"/>
    </source>
</evidence>
<dbReference type="InterPro" id="IPR039793">
    <property type="entry name" value="UROS/Hem4"/>
</dbReference>
<dbReference type="PANTHER" id="PTHR12390">
    <property type="entry name" value="UROPORPHYRINOGEN III SYNTHASE"/>
    <property type="match status" value="1"/>
</dbReference>
<dbReference type="SUPFAM" id="SSF69618">
    <property type="entry name" value="HemD-like"/>
    <property type="match status" value="1"/>
</dbReference>
<dbReference type="Proteomes" id="UP000193431">
    <property type="component" value="Chromosome"/>
</dbReference>
<reference evidence="2 3" key="1">
    <citation type="submission" date="2016-11" db="EMBL/GenBank/DDBJ databases">
        <title>Trade-off between light-utilization and light-protection in marine flavobacteria.</title>
        <authorList>
            <person name="Kumagai Y."/>
        </authorList>
    </citation>
    <scope>NUCLEOTIDE SEQUENCE [LARGE SCALE GENOMIC DNA]</scope>
    <source>
        <strain evidence="2 3">JCM 13191</strain>
    </source>
</reference>
<name>A0A1W6MLU0_9FLAO</name>
<evidence type="ECO:0000313" key="2">
    <source>
        <dbReference type="EMBL" id="ARN78542.1"/>
    </source>
</evidence>
<organism evidence="2 3">
    <name type="scientific">Nonlabens spongiae</name>
    <dbReference type="NCBI Taxonomy" id="331648"/>
    <lineage>
        <taxon>Bacteria</taxon>
        <taxon>Pseudomonadati</taxon>
        <taxon>Bacteroidota</taxon>
        <taxon>Flavobacteriia</taxon>
        <taxon>Flavobacteriales</taxon>
        <taxon>Flavobacteriaceae</taxon>
        <taxon>Nonlabens</taxon>
    </lineage>
</organism>
<dbReference type="AlphaFoldDB" id="A0A1W6MLU0"/>
<feature type="domain" description="Tetrapyrrole biosynthesis uroporphyrinogen III synthase" evidence="1">
    <location>
        <begin position="26"/>
        <end position="206"/>
    </location>
</feature>
<dbReference type="GO" id="GO:0004852">
    <property type="term" value="F:uroporphyrinogen-III synthase activity"/>
    <property type="evidence" value="ECO:0007669"/>
    <property type="project" value="InterPro"/>
</dbReference>
<dbReference type="PANTHER" id="PTHR12390:SF0">
    <property type="entry name" value="UROPORPHYRINOGEN-III SYNTHASE"/>
    <property type="match status" value="1"/>
</dbReference>
<gene>
    <name evidence="2" type="ORF">BST97_11400</name>
</gene>
<proteinExistence type="predicted"/>
<keyword evidence="3" id="KW-1185">Reference proteome</keyword>